<dbReference type="STRING" id="147828.A0A4V3S9D5"/>
<sequence>MRLTSFFFLNVLLIFVVVTPKAVNSSETWRNLRRVKREPHKIPLHKFGLGRYMLLVHIGSNQQPFRLILLTASSVVWVPLKSAAAAWNKHNLYDPDASESSSLRNTPFVVSGGDGSINGKLFADRVQLGRFTIKNFVFGAAEEIKGHPVQDTFDGVFGMAPRSTHEEVDHTFLDGLFQRSLIQLREFGLFFREATEGRNYMVIGKIAREYMPREAYPVRILNEPSWTIQVDWMFLGGIPFNLYGYKAILDTGAVATYVPPDILNVINSVLEVTRNVGVFSAVDCTKVGKFPALDFQGVNTKLSIYSSQYILQGEVNGVRKCYSPFLPHSESKVILLGLSILRAFDLLFSVDAGYVAFAPKQFQSSAIPM</sequence>
<feature type="disulfide bond" evidence="2">
    <location>
        <begin position="284"/>
        <end position="321"/>
    </location>
</feature>
<dbReference type="PROSITE" id="PS51767">
    <property type="entry name" value="PEPTIDASE_A1"/>
    <property type="match status" value="1"/>
</dbReference>
<proteinExistence type="inferred from homology"/>
<dbReference type="PANTHER" id="PTHR47966">
    <property type="entry name" value="BETA-SITE APP-CLEAVING ENZYME, ISOFORM A-RELATED"/>
    <property type="match status" value="1"/>
</dbReference>
<dbReference type="InterPro" id="IPR001461">
    <property type="entry name" value="Aspartic_peptidase_A1"/>
</dbReference>
<dbReference type="InterPro" id="IPR021109">
    <property type="entry name" value="Peptidase_aspartic_dom_sf"/>
</dbReference>
<name>A0A4V3S9D5_OPIFE</name>
<feature type="chain" id="PRO_5021000758" description="Peptidase A1 domain-containing protein" evidence="3">
    <location>
        <begin position="26"/>
        <end position="369"/>
    </location>
</feature>
<dbReference type="AlphaFoldDB" id="A0A4V3S9D5"/>
<dbReference type="PANTHER" id="PTHR47966:SF51">
    <property type="entry name" value="BETA-SITE APP-CLEAVING ENZYME, ISOFORM A-RELATED"/>
    <property type="match status" value="1"/>
</dbReference>
<dbReference type="InterPro" id="IPR033121">
    <property type="entry name" value="PEPTIDASE_A1"/>
</dbReference>
<dbReference type="OrthoDB" id="5853681at2759"/>
<keyword evidence="3" id="KW-0732">Signal</keyword>
<feature type="domain" description="Peptidase A1" evidence="4">
    <location>
        <begin position="52"/>
        <end position="358"/>
    </location>
</feature>
<comment type="similarity">
    <text evidence="1">Belongs to the peptidase A1 family.</text>
</comment>
<accession>A0A4V3S9D5</accession>
<evidence type="ECO:0000313" key="5">
    <source>
        <dbReference type="EMBL" id="TGZ44704.1"/>
    </source>
</evidence>
<dbReference type="EMBL" id="SJOL01012511">
    <property type="protein sequence ID" value="TGZ44704.1"/>
    <property type="molecule type" value="Genomic_DNA"/>
</dbReference>
<dbReference type="GO" id="GO:0006508">
    <property type="term" value="P:proteolysis"/>
    <property type="evidence" value="ECO:0007669"/>
    <property type="project" value="InterPro"/>
</dbReference>
<gene>
    <name evidence="5" type="ORF">CRM22_011180</name>
</gene>
<dbReference type="InterPro" id="IPR034164">
    <property type="entry name" value="Pepsin-like_dom"/>
</dbReference>
<evidence type="ECO:0000256" key="2">
    <source>
        <dbReference type="PIRSR" id="PIRSR601461-2"/>
    </source>
</evidence>
<keyword evidence="6" id="KW-1185">Reference proteome</keyword>
<comment type="caution">
    <text evidence="5">The sequence shown here is derived from an EMBL/GenBank/DDBJ whole genome shotgun (WGS) entry which is preliminary data.</text>
</comment>
<evidence type="ECO:0000313" key="6">
    <source>
        <dbReference type="Proteomes" id="UP000308267"/>
    </source>
</evidence>
<reference evidence="5 6" key="1">
    <citation type="journal article" date="2019" name="BMC Genomics">
        <title>New insights from Opisthorchis felineus genome: update on genomics of the epidemiologically important liver flukes.</title>
        <authorList>
            <person name="Ershov N.I."/>
            <person name="Mordvinov V.A."/>
            <person name="Prokhortchouk E.B."/>
            <person name="Pakharukova M.Y."/>
            <person name="Gunbin K.V."/>
            <person name="Ustyantsev K."/>
            <person name="Genaev M.A."/>
            <person name="Blinov A.G."/>
            <person name="Mazur A."/>
            <person name="Boulygina E."/>
            <person name="Tsygankova S."/>
            <person name="Khrameeva E."/>
            <person name="Chekanov N."/>
            <person name="Fan G."/>
            <person name="Xiao A."/>
            <person name="Zhang H."/>
            <person name="Xu X."/>
            <person name="Yang H."/>
            <person name="Solovyev V."/>
            <person name="Lee S.M."/>
            <person name="Liu X."/>
            <person name="Afonnikov D.A."/>
            <person name="Skryabin K.G."/>
        </authorList>
    </citation>
    <scope>NUCLEOTIDE SEQUENCE [LARGE SCALE GENOMIC DNA]</scope>
    <source>
        <strain evidence="5">AK-0245</strain>
        <tissue evidence="5">Whole organism</tissue>
    </source>
</reference>
<dbReference type="GO" id="GO:0004190">
    <property type="term" value="F:aspartic-type endopeptidase activity"/>
    <property type="evidence" value="ECO:0007669"/>
    <property type="project" value="InterPro"/>
</dbReference>
<evidence type="ECO:0000256" key="1">
    <source>
        <dbReference type="ARBA" id="ARBA00007447"/>
    </source>
</evidence>
<dbReference type="CDD" id="cd05471">
    <property type="entry name" value="pepsin_like"/>
    <property type="match status" value="1"/>
</dbReference>
<dbReference type="SUPFAM" id="SSF50630">
    <property type="entry name" value="Acid proteases"/>
    <property type="match status" value="1"/>
</dbReference>
<protein>
    <recommendedName>
        <fullName evidence="4">Peptidase A1 domain-containing protein</fullName>
    </recommendedName>
</protein>
<evidence type="ECO:0000256" key="3">
    <source>
        <dbReference type="SAM" id="SignalP"/>
    </source>
</evidence>
<feature type="signal peptide" evidence="3">
    <location>
        <begin position="1"/>
        <end position="25"/>
    </location>
</feature>
<dbReference type="Proteomes" id="UP000308267">
    <property type="component" value="Unassembled WGS sequence"/>
</dbReference>
<dbReference type="Gene3D" id="2.40.70.10">
    <property type="entry name" value="Acid Proteases"/>
    <property type="match status" value="2"/>
</dbReference>
<keyword evidence="2" id="KW-1015">Disulfide bond</keyword>
<dbReference type="Pfam" id="PF00026">
    <property type="entry name" value="Asp"/>
    <property type="match status" value="1"/>
</dbReference>
<evidence type="ECO:0000259" key="4">
    <source>
        <dbReference type="PROSITE" id="PS51767"/>
    </source>
</evidence>
<organism evidence="5 6">
    <name type="scientific">Opisthorchis felineus</name>
    <dbReference type="NCBI Taxonomy" id="147828"/>
    <lineage>
        <taxon>Eukaryota</taxon>
        <taxon>Metazoa</taxon>
        <taxon>Spiralia</taxon>
        <taxon>Lophotrochozoa</taxon>
        <taxon>Platyhelminthes</taxon>
        <taxon>Trematoda</taxon>
        <taxon>Digenea</taxon>
        <taxon>Opisthorchiida</taxon>
        <taxon>Opisthorchiata</taxon>
        <taxon>Opisthorchiidae</taxon>
        <taxon>Opisthorchis</taxon>
    </lineage>
</organism>